<keyword evidence="3" id="KW-0813">Transport</keyword>
<accession>C0CQL3</accession>
<dbReference type="eggNOG" id="COG1296">
    <property type="taxonomic scope" value="Bacteria"/>
</dbReference>
<keyword evidence="5 8" id="KW-0812">Transmembrane</keyword>
<feature type="transmembrane region" description="Helical" evidence="8">
    <location>
        <begin position="256"/>
        <end position="276"/>
    </location>
</feature>
<feature type="transmembrane region" description="Helical" evidence="8">
    <location>
        <begin position="206"/>
        <end position="225"/>
    </location>
</feature>
<evidence type="ECO:0000256" key="1">
    <source>
        <dbReference type="ARBA" id="ARBA00004651"/>
    </source>
</evidence>
<evidence type="ECO:0000256" key="7">
    <source>
        <dbReference type="ARBA" id="ARBA00023136"/>
    </source>
</evidence>
<evidence type="ECO:0000256" key="3">
    <source>
        <dbReference type="ARBA" id="ARBA00022448"/>
    </source>
</evidence>
<sequence>MLVRAGMSFLLVFPLEYLLFRCYNFLGRQAAQKSGLNDIEYFFEREEQGTMEKRAFQRGLKDGIPIALGYFAVAFTFGMMAVSAGLNIGQAVLISLTNLTSAGQFAGLNLIVTGGTYYEMALTQLIINLRYCLMSFSLSQKLDRKAAWGHRYLVAFGVTDEIFGVSASQEGAVSPWYNYGAMAVAIPGWTLGTLVGAISGNLLPDFVVSALSVAIYGMFLAVIIPPCKKNSAVLEVVVGAMAMSTLLSYLPLHRQISSSLIVIITTVMTAGIAAWLNPIQEKKEGTAGGE</sequence>
<feature type="transmembrane region" description="Helical" evidence="8">
    <location>
        <begin position="6"/>
        <end position="26"/>
    </location>
</feature>
<evidence type="ECO:0000256" key="6">
    <source>
        <dbReference type="ARBA" id="ARBA00022989"/>
    </source>
</evidence>
<reference evidence="9 10" key="2">
    <citation type="submission" date="2009-02" db="EMBL/GenBank/DDBJ databases">
        <title>Draft genome sequence of Blautia hydrogenotrophica DSM 10507 (Ruminococcus hydrogenotrophicus DSM 10507).</title>
        <authorList>
            <person name="Sudarsanam P."/>
            <person name="Ley R."/>
            <person name="Guruge J."/>
            <person name="Turnbaugh P.J."/>
            <person name="Mahowald M."/>
            <person name="Liep D."/>
            <person name="Gordon J."/>
        </authorList>
    </citation>
    <scope>NUCLEOTIDE SEQUENCE [LARGE SCALE GENOMIC DNA]</scope>
    <source>
        <strain evidence="10">DSM 10507 / JCM 14656 / S5a33</strain>
    </source>
</reference>
<evidence type="ECO:0000313" key="9">
    <source>
        <dbReference type="EMBL" id="EEG47892.1"/>
    </source>
</evidence>
<dbReference type="EMBL" id="ACBZ01000172">
    <property type="protein sequence ID" value="EEG47892.1"/>
    <property type="molecule type" value="Genomic_DNA"/>
</dbReference>
<name>C0CQL3_BLAHS</name>
<dbReference type="InterPro" id="IPR011606">
    <property type="entry name" value="Brnchd-chn_aa_trnsp_permease"/>
</dbReference>
<gene>
    <name evidence="9" type="ORF">RUMHYD_03176</name>
</gene>
<comment type="similarity">
    <text evidence="2">Belongs to the AzlC family.</text>
</comment>
<comment type="caution">
    <text evidence="9">The sequence shown here is derived from an EMBL/GenBank/DDBJ whole genome shotgun (WGS) entry which is preliminary data.</text>
</comment>
<proteinExistence type="inferred from homology"/>
<comment type="subcellular location">
    <subcellularLocation>
        <location evidence="1">Cell membrane</location>
        <topology evidence="1">Multi-pass membrane protein</topology>
    </subcellularLocation>
</comment>
<evidence type="ECO:0000313" key="10">
    <source>
        <dbReference type="Proteomes" id="UP000003100"/>
    </source>
</evidence>
<evidence type="ECO:0008006" key="11">
    <source>
        <dbReference type="Google" id="ProtNLM"/>
    </source>
</evidence>
<dbReference type="AlphaFoldDB" id="C0CQL3"/>
<dbReference type="PANTHER" id="PTHR34979:SF1">
    <property type="entry name" value="INNER MEMBRANE PROTEIN YGAZ"/>
    <property type="match status" value="1"/>
</dbReference>
<feature type="transmembrane region" description="Helical" evidence="8">
    <location>
        <begin position="63"/>
        <end position="86"/>
    </location>
</feature>
<feature type="transmembrane region" description="Helical" evidence="8">
    <location>
        <begin position="176"/>
        <end position="200"/>
    </location>
</feature>
<keyword evidence="7 8" id="KW-0472">Membrane</keyword>
<dbReference type="Pfam" id="PF03591">
    <property type="entry name" value="AzlC"/>
    <property type="match status" value="1"/>
</dbReference>
<keyword evidence="4" id="KW-1003">Cell membrane</keyword>
<keyword evidence="6 8" id="KW-1133">Transmembrane helix</keyword>
<evidence type="ECO:0000256" key="5">
    <source>
        <dbReference type="ARBA" id="ARBA00022692"/>
    </source>
</evidence>
<dbReference type="Proteomes" id="UP000003100">
    <property type="component" value="Unassembled WGS sequence"/>
</dbReference>
<evidence type="ECO:0000256" key="8">
    <source>
        <dbReference type="SAM" id="Phobius"/>
    </source>
</evidence>
<dbReference type="PANTHER" id="PTHR34979">
    <property type="entry name" value="INNER MEMBRANE PROTEIN YGAZ"/>
    <property type="match status" value="1"/>
</dbReference>
<feature type="transmembrane region" description="Helical" evidence="8">
    <location>
        <begin position="106"/>
        <end position="127"/>
    </location>
</feature>
<reference evidence="9 10" key="1">
    <citation type="submission" date="2009-01" db="EMBL/GenBank/DDBJ databases">
        <authorList>
            <person name="Fulton L."/>
            <person name="Clifton S."/>
            <person name="Fulton B."/>
            <person name="Xu J."/>
            <person name="Minx P."/>
            <person name="Pepin K.H."/>
            <person name="Johnson M."/>
            <person name="Bhonagiri V."/>
            <person name="Nash W.E."/>
            <person name="Mardis E.R."/>
            <person name="Wilson R.K."/>
        </authorList>
    </citation>
    <scope>NUCLEOTIDE SEQUENCE [LARGE SCALE GENOMIC DNA]</scope>
    <source>
        <strain evidence="10">DSM 10507 / JCM 14656 / S5a33</strain>
    </source>
</reference>
<feature type="transmembrane region" description="Helical" evidence="8">
    <location>
        <begin position="232"/>
        <end position="250"/>
    </location>
</feature>
<keyword evidence="10" id="KW-1185">Reference proteome</keyword>
<evidence type="ECO:0000256" key="4">
    <source>
        <dbReference type="ARBA" id="ARBA00022475"/>
    </source>
</evidence>
<dbReference type="GO" id="GO:0005886">
    <property type="term" value="C:plasma membrane"/>
    <property type="evidence" value="ECO:0007669"/>
    <property type="project" value="UniProtKB-SubCell"/>
</dbReference>
<evidence type="ECO:0000256" key="2">
    <source>
        <dbReference type="ARBA" id="ARBA00010735"/>
    </source>
</evidence>
<protein>
    <recommendedName>
        <fullName evidence="11">Inner membrane protein YgaZ</fullName>
    </recommendedName>
</protein>
<organism evidence="9 10">
    <name type="scientific">Blautia hydrogenotrophica (strain DSM 10507 / JCM 14656 / S5a33)</name>
    <name type="common">Ruminococcus hydrogenotrophicus</name>
    <dbReference type="NCBI Taxonomy" id="476272"/>
    <lineage>
        <taxon>Bacteria</taxon>
        <taxon>Bacillati</taxon>
        <taxon>Bacillota</taxon>
        <taxon>Clostridia</taxon>
        <taxon>Lachnospirales</taxon>
        <taxon>Lachnospiraceae</taxon>
        <taxon>Blautia</taxon>
    </lineage>
</organism>
<dbReference type="HOGENOM" id="CLU_065777_3_2_9"/>
<dbReference type="PATRIC" id="fig|476272.21.peg.1299"/>
<dbReference type="GO" id="GO:1903785">
    <property type="term" value="P:L-valine transmembrane transport"/>
    <property type="evidence" value="ECO:0007669"/>
    <property type="project" value="TreeGrafter"/>
</dbReference>